<feature type="compositionally biased region" description="Low complexity" evidence="1">
    <location>
        <begin position="19"/>
        <end position="31"/>
    </location>
</feature>
<name>A0A927IDU6_9ACTN</name>
<dbReference type="RefSeq" id="WP_191210801.1">
    <property type="nucleotide sequence ID" value="NZ_BAABKL010000012.1"/>
</dbReference>
<dbReference type="Proteomes" id="UP000632289">
    <property type="component" value="Unassembled WGS sequence"/>
</dbReference>
<dbReference type="InterPro" id="IPR045991">
    <property type="entry name" value="DUF5947"/>
</dbReference>
<comment type="caution">
    <text evidence="2">The sequence shown here is derived from an EMBL/GenBank/DDBJ whole genome shotgun (WGS) entry which is preliminary data.</text>
</comment>
<feature type="compositionally biased region" description="Low complexity" evidence="1">
    <location>
        <begin position="1"/>
        <end position="11"/>
    </location>
</feature>
<evidence type="ECO:0000256" key="1">
    <source>
        <dbReference type="SAM" id="MobiDB-lite"/>
    </source>
</evidence>
<proteinExistence type="predicted"/>
<evidence type="ECO:0000313" key="3">
    <source>
        <dbReference type="Proteomes" id="UP000632289"/>
    </source>
</evidence>
<feature type="region of interest" description="Disordered" evidence="1">
    <location>
        <begin position="1"/>
        <end position="31"/>
    </location>
</feature>
<gene>
    <name evidence="2" type="ORF">IF129_18295</name>
</gene>
<accession>A0A927IDU6</accession>
<reference evidence="2" key="1">
    <citation type="submission" date="2020-09" db="EMBL/GenBank/DDBJ databases">
        <title>Secondary metabolite and genome analysis of marine Streptomyces chumphonensis KK1-2T.</title>
        <authorList>
            <person name="Phongsopitanun W."/>
            <person name="Kanchanasin P."/>
            <person name="Pittayakhajonwut P."/>
            <person name="Suwanborirux K."/>
            <person name="Tanasupawat S."/>
        </authorList>
    </citation>
    <scope>NUCLEOTIDE SEQUENCE</scope>
    <source>
        <strain evidence="2">KK1-2</strain>
    </source>
</reference>
<keyword evidence="3" id="KW-1185">Reference proteome</keyword>
<dbReference type="AlphaFoldDB" id="A0A927IDU6"/>
<evidence type="ECO:0000313" key="2">
    <source>
        <dbReference type="EMBL" id="MBD3933497.1"/>
    </source>
</evidence>
<protein>
    <submittedName>
        <fullName evidence="2">Uncharacterized protein</fullName>
    </submittedName>
</protein>
<organism evidence="2 3">
    <name type="scientific">Streptomyces chumphonensis</name>
    <dbReference type="NCBI Taxonomy" id="1214925"/>
    <lineage>
        <taxon>Bacteria</taxon>
        <taxon>Bacillati</taxon>
        <taxon>Actinomycetota</taxon>
        <taxon>Actinomycetes</taxon>
        <taxon>Kitasatosporales</taxon>
        <taxon>Streptomycetaceae</taxon>
        <taxon>Streptomyces</taxon>
    </lineage>
</organism>
<dbReference type="Pfam" id="PF19372">
    <property type="entry name" value="DUF5947"/>
    <property type="match status" value="1"/>
</dbReference>
<dbReference type="EMBL" id="JACXYU010000010">
    <property type="protein sequence ID" value="MBD3933497.1"/>
    <property type="molecule type" value="Genomic_DNA"/>
</dbReference>
<sequence>MTGPPAAPRLRAVARRATARTAPGGATSAGPAAEERCDLCAERLAPDHRHLLDLLTDAVSCACRPCSLLFDRHEAGGAHYRLLPQRRLRLTGAPIEDHLWAGLGVPVDLAFFTRSAESGQVTARYPSPLGTLRAHPDPAVWQEVLATDPALADLADDVEALLVHRASDRREQWLLPLDDCYRLAALVRAHWKGLGGGTDVWRHVEEFFRTLDAASATDDTGTTRTPQEASWVSP</sequence>